<dbReference type="InterPro" id="IPR029056">
    <property type="entry name" value="Ribokinase-like"/>
</dbReference>
<dbReference type="GO" id="GO:0005524">
    <property type="term" value="F:ATP binding"/>
    <property type="evidence" value="ECO:0007669"/>
    <property type="project" value="UniProtKB-KW"/>
</dbReference>
<dbReference type="Proteomes" id="UP000234639">
    <property type="component" value="Unassembled WGS sequence"/>
</dbReference>
<organism evidence="8 9">
    <name type="scientific">Campylobacter ureolyticus</name>
    <dbReference type="NCBI Taxonomy" id="827"/>
    <lineage>
        <taxon>Bacteria</taxon>
        <taxon>Pseudomonadati</taxon>
        <taxon>Campylobacterota</taxon>
        <taxon>Epsilonproteobacteria</taxon>
        <taxon>Campylobacterales</taxon>
        <taxon>Campylobacteraceae</taxon>
        <taxon>Campylobacter</taxon>
    </lineage>
</organism>
<dbReference type="AlphaFoldDB" id="A0A2I1N993"/>
<keyword evidence="5 8" id="KW-0418">Kinase</keyword>
<protein>
    <recommendedName>
        <fullName evidence="2">hydroxymethylpyrimidine kinase</fullName>
        <ecNumber evidence="2">2.7.1.49</ecNumber>
    </recommendedName>
</protein>
<evidence type="ECO:0000313" key="8">
    <source>
        <dbReference type="EMBL" id="PKZ28925.1"/>
    </source>
</evidence>
<evidence type="ECO:0000256" key="1">
    <source>
        <dbReference type="ARBA" id="ARBA00004948"/>
    </source>
</evidence>
<evidence type="ECO:0000313" key="9">
    <source>
        <dbReference type="Proteomes" id="UP000234639"/>
    </source>
</evidence>
<name>A0A2I1N993_9BACT</name>
<dbReference type="EMBL" id="PKHU01000005">
    <property type="protein sequence ID" value="PKZ28925.1"/>
    <property type="molecule type" value="Genomic_DNA"/>
</dbReference>
<evidence type="ECO:0000256" key="2">
    <source>
        <dbReference type="ARBA" id="ARBA00012135"/>
    </source>
</evidence>
<comment type="caution">
    <text evidence="8">The sequence shown here is derived from an EMBL/GenBank/DDBJ whole genome shotgun (WGS) entry which is preliminary data.</text>
</comment>
<dbReference type="FunFam" id="3.40.1190.20:FF:000003">
    <property type="entry name" value="Phosphomethylpyrimidine kinase ThiD"/>
    <property type="match status" value="1"/>
</dbReference>
<proteinExistence type="predicted"/>
<comment type="pathway">
    <text evidence="1">Cofactor biosynthesis; thiamine diphosphate biosynthesis.</text>
</comment>
<dbReference type="NCBIfam" id="TIGR00097">
    <property type="entry name" value="HMP-P_kinase"/>
    <property type="match status" value="1"/>
</dbReference>
<dbReference type="CDD" id="cd01169">
    <property type="entry name" value="HMPP_kinase"/>
    <property type="match status" value="1"/>
</dbReference>
<keyword evidence="6" id="KW-0067">ATP-binding</keyword>
<keyword evidence="3" id="KW-0808">Transferase</keyword>
<dbReference type="GO" id="GO:0009229">
    <property type="term" value="P:thiamine diphosphate biosynthetic process"/>
    <property type="evidence" value="ECO:0007669"/>
    <property type="project" value="UniProtKB-UniPathway"/>
</dbReference>
<dbReference type="GO" id="GO:0009228">
    <property type="term" value="P:thiamine biosynthetic process"/>
    <property type="evidence" value="ECO:0007669"/>
    <property type="project" value="InterPro"/>
</dbReference>
<evidence type="ECO:0000256" key="5">
    <source>
        <dbReference type="ARBA" id="ARBA00022777"/>
    </source>
</evidence>
<dbReference type="GO" id="GO:0005829">
    <property type="term" value="C:cytosol"/>
    <property type="evidence" value="ECO:0007669"/>
    <property type="project" value="TreeGrafter"/>
</dbReference>
<dbReference type="UniPathway" id="UPA00060">
    <property type="reaction ID" value="UER00138"/>
</dbReference>
<dbReference type="InterPro" id="IPR004399">
    <property type="entry name" value="HMP/HMP-P_kinase_dom"/>
</dbReference>
<reference evidence="8 9" key="1">
    <citation type="submission" date="2017-12" db="EMBL/GenBank/DDBJ databases">
        <title>Phylogenetic diversity of female urinary microbiome.</title>
        <authorList>
            <person name="Thomas-White K."/>
            <person name="Wolfe A.J."/>
        </authorList>
    </citation>
    <scope>NUCLEOTIDE SEQUENCE [LARGE SCALE GENOMIC DNA]</scope>
    <source>
        <strain evidence="8 9">UMB0112</strain>
    </source>
</reference>
<evidence type="ECO:0000256" key="4">
    <source>
        <dbReference type="ARBA" id="ARBA00022741"/>
    </source>
</evidence>
<feature type="domain" description="Pyridoxamine kinase/Phosphomethylpyrimidine kinase" evidence="7">
    <location>
        <begin position="11"/>
        <end position="255"/>
    </location>
</feature>
<evidence type="ECO:0000259" key="7">
    <source>
        <dbReference type="Pfam" id="PF08543"/>
    </source>
</evidence>
<dbReference type="EC" id="2.7.1.49" evidence="2"/>
<dbReference type="Gene3D" id="3.40.1190.20">
    <property type="match status" value="1"/>
</dbReference>
<accession>A0A2I1N993</accession>
<dbReference type="RefSeq" id="WP_101637338.1">
    <property type="nucleotide sequence ID" value="NZ_PKHU01000005.1"/>
</dbReference>
<evidence type="ECO:0000256" key="6">
    <source>
        <dbReference type="ARBA" id="ARBA00022840"/>
    </source>
</evidence>
<dbReference type="SUPFAM" id="SSF53613">
    <property type="entry name" value="Ribokinase-like"/>
    <property type="match status" value="1"/>
</dbReference>
<evidence type="ECO:0000256" key="3">
    <source>
        <dbReference type="ARBA" id="ARBA00022679"/>
    </source>
</evidence>
<dbReference type="PANTHER" id="PTHR20858:SF17">
    <property type="entry name" value="HYDROXYMETHYLPYRIMIDINE_PHOSPHOMETHYLPYRIMIDINE KINASE THI20-RELATED"/>
    <property type="match status" value="1"/>
</dbReference>
<dbReference type="Pfam" id="PF08543">
    <property type="entry name" value="Phos_pyr_kin"/>
    <property type="match status" value="1"/>
</dbReference>
<dbReference type="PANTHER" id="PTHR20858">
    <property type="entry name" value="PHOSPHOMETHYLPYRIMIDINE KINASE"/>
    <property type="match status" value="1"/>
</dbReference>
<dbReference type="GO" id="GO:0008902">
    <property type="term" value="F:hydroxymethylpyrimidine kinase activity"/>
    <property type="evidence" value="ECO:0007669"/>
    <property type="project" value="UniProtKB-EC"/>
</dbReference>
<gene>
    <name evidence="8" type="primary">thiD</name>
    <name evidence="8" type="ORF">CYJ41_05685</name>
</gene>
<keyword evidence="4" id="KW-0547">Nucleotide-binding</keyword>
<dbReference type="GO" id="GO:0008972">
    <property type="term" value="F:phosphomethylpyrimidine kinase activity"/>
    <property type="evidence" value="ECO:0007669"/>
    <property type="project" value="InterPro"/>
</dbReference>
<dbReference type="InterPro" id="IPR013749">
    <property type="entry name" value="PM/HMP-P_kinase-1"/>
</dbReference>
<sequence length="261" mass="28495">MKNVLSIAGIDPSGGAGLIADLKVFVAHEVYAMGVATSTTAQNTKGIFGMELISPKMISDGIKAIFDDIEVNAIKIGVVPSVEIIKEVAKTLREIKNLPPVVLDPVMACKNGDIWLEGEAKEYIVKELFPLATIITPNKFEAQVILKNEIKTYEDALNSAKKLLDFGSKSVYLKFGEYEGKSLDVFYDGKEILPLNTKRIKTDDTHGSGCSLSSAIASSLANGKDLKNSVICAKNYVFDAIEKSFKIGQGFNPINHFYQFY</sequence>